<dbReference type="EMBL" id="JACCBE010000001">
    <property type="protein sequence ID" value="NYD58389.1"/>
    <property type="molecule type" value="Genomic_DNA"/>
</dbReference>
<keyword evidence="6" id="KW-1185">Reference proteome</keyword>
<dbReference type="PANTHER" id="PTHR44942:SF4">
    <property type="entry name" value="METHYLTRANSFERASE TYPE 11 DOMAIN-CONTAINING PROTEIN"/>
    <property type="match status" value="1"/>
</dbReference>
<dbReference type="Proteomes" id="UP000516957">
    <property type="component" value="Unassembled WGS sequence"/>
</dbReference>
<keyword evidence="3 5" id="KW-0808">Transferase</keyword>
<evidence type="ECO:0000256" key="1">
    <source>
        <dbReference type="ARBA" id="ARBA00008361"/>
    </source>
</evidence>
<dbReference type="PANTHER" id="PTHR44942">
    <property type="entry name" value="METHYLTRANSF_11 DOMAIN-CONTAINING PROTEIN"/>
    <property type="match status" value="1"/>
</dbReference>
<dbReference type="Gene3D" id="3.40.50.150">
    <property type="entry name" value="Vaccinia Virus protein VP39"/>
    <property type="match status" value="1"/>
</dbReference>
<proteinExistence type="inferred from homology"/>
<evidence type="ECO:0000256" key="2">
    <source>
        <dbReference type="ARBA" id="ARBA00022603"/>
    </source>
</evidence>
<dbReference type="RefSeq" id="WP_179616011.1">
    <property type="nucleotide sequence ID" value="NZ_CP059163.1"/>
</dbReference>
<evidence type="ECO:0000313" key="6">
    <source>
        <dbReference type="Proteomes" id="UP000516957"/>
    </source>
</evidence>
<dbReference type="InterPro" id="IPR029063">
    <property type="entry name" value="SAM-dependent_MTases_sf"/>
</dbReference>
<keyword evidence="2 5" id="KW-0489">Methyltransferase</keyword>
<dbReference type="InterPro" id="IPR051052">
    <property type="entry name" value="Diverse_substrate_MTase"/>
</dbReference>
<dbReference type="GO" id="GO:0008757">
    <property type="term" value="F:S-adenosylmethionine-dependent methyltransferase activity"/>
    <property type="evidence" value="ECO:0007669"/>
    <property type="project" value="InterPro"/>
</dbReference>
<comment type="similarity">
    <text evidence="1">Belongs to the methyltransferase superfamily.</text>
</comment>
<dbReference type="Pfam" id="PF08241">
    <property type="entry name" value="Methyltransf_11"/>
    <property type="match status" value="1"/>
</dbReference>
<dbReference type="GO" id="GO:0032259">
    <property type="term" value="P:methylation"/>
    <property type="evidence" value="ECO:0007669"/>
    <property type="project" value="UniProtKB-KW"/>
</dbReference>
<dbReference type="AlphaFoldDB" id="A0A7Y9JT31"/>
<sequence>MGDQRPRTTGPARGLDFGSVASDYERFRLEYPLELVDVVHRYAGRPPRRALEVGAGTGKATRLFAGGATAVTALEPDPDMAALLVERTSGLRVRTLVSTFEAFAADEPFDLVYAAAAWHWTDPASRWARAVRLLAPGGVLALFRRRSVISEPALRAAVDAVEREVLPAADPAALHPWSVADMEAAPGLTDTVQRDLGAVGTVESDAYVGRLATVSAYLLLGPSERAAALSRVREVLPDRLEVDSTLELAMARRL</sequence>
<name>A0A7Y9JT31_9ACTN</name>
<comment type="caution">
    <text evidence="5">The sequence shown here is derived from an EMBL/GenBank/DDBJ whole genome shotgun (WGS) entry which is preliminary data.</text>
</comment>
<accession>A0A7Y9JT31</accession>
<evidence type="ECO:0000256" key="3">
    <source>
        <dbReference type="ARBA" id="ARBA00022679"/>
    </source>
</evidence>
<dbReference type="CDD" id="cd02440">
    <property type="entry name" value="AdoMet_MTases"/>
    <property type="match status" value="1"/>
</dbReference>
<evidence type="ECO:0000259" key="4">
    <source>
        <dbReference type="Pfam" id="PF08241"/>
    </source>
</evidence>
<dbReference type="SUPFAM" id="SSF53335">
    <property type="entry name" value="S-adenosyl-L-methionine-dependent methyltransferases"/>
    <property type="match status" value="1"/>
</dbReference>
<gene>
    <name evidence="5" type="ORF">BKA08_002627</name>
</gene>
<reference evidence="5 6" key="1">
    <citation type="submission" date="2020-07" db="EMBL/GenBank/DDBJ databases">
        <title>Sequencing the genomes of 1000 actinobacteria strains.</title>
        <authorList>
            <person name="Klenk H.-P."/>
        </authorList>
    </citation>
    <scope>NUCLEOTIDE SEQUENCE [LARGE SCALE GENOMIC DNA]</scope>
    <source>
        <strain evidence="5 6">DSM 18965</strain>
    </source>
</reference>
<evidence type="ECO:0000313" key="5">
    <source>
        <dbReference type="EMBL" id="NYD58389.1"/>
    </source>
</evidence>
<protein>
    <submittedName>
        <fullName evidence="5">SAM-dependent methyltransferase</fullName>
    </submittedName>
</protein>
<dbReference type="InterPro" id="IPR013216">
    <property type="entry name" value="Methyltransf_11"/>
</dbReference>
<feature type="domain" description="Methyltransferase type 11" evidence="4">
    <location>
        <begin position="51"/>
        <end position="141"/>
    </location>
</feature>
<organism evidence="5 6">
    <name type="scientific">Nocardioides marinisabuli</name>
    <dbReference type="NCBI Taxonomy" id="419476"/>
    <lineage>
        <taxon>Bacteria</taxon>
        <taxon>Bacillati</taxon>
        <taxon>Actinomycetota</taxon>
        <taxon>Actinomycetes</taxon>
        <taxon>Propionibacteriales</taxon>
        <taxon>Nocardioidaceae</taxon>
        <taxon>Nocardioides</taxon>
    </lineage>
</organism>